<gene>
    <name evidence="2" type="ORF">C5L14_14590</name>
</gene>
<feature type="signal peptide" evidence="1">
    <location>
        <begin position="1"/>
        <end position="21"/>
    </location>
</feature>
<comment type="caution">
    <text evidence="2">The sequence shown here is derived from an EMBL/GenBank/DDBJ whole genome shotgun (WGS) entry which is preliminary data.</text>
</comment>
<keyword evidence="3" id="KW-1185">Reference proteome</keyword>
<protein>
    <submittedName>
        <fullName evidence="2">Uncharacterized protein</fullName>
    </submittedName>
</protein>
<organism evidence="2 3">
    <name type="scientific">Labrys okinawensis</name>
    <dbReference type="NCBI Taxonomy" id="346911"/>
    <lineage>
        <taxon>Bacteria</taxon>
        <taxon>Pseudomonadati</taxon>
        <taxon>Pseudomonadota</taxon>
        <taxon>Alphaproteobacteria</taxon>
        <taxon>Hyphomicrobiales</taxon>
        <taxon>Xanthobacteraceae</taxon>
        <taxon>Labrys</taxon>
    </lineage>
</organism>
<accession>A0A2S9QB37</accession>
<evidence type="ECO:0000256" key="1">
    <source>
        <dbReference type="SAM" id="SignalP"/>
    </source>
</evidence>
<evidence type="ECO:0000313" key="2">
    <source>
        <dbReference type="EMBL" id="PRH86559.1"/>
    </source>
</evidence>
<dbReference type="Proteomes" id="UP000237682">
    <property type="component" value="Unassembled WGS sequence"/>
</dbReference>
<keyword evidence="1" id="KW-0732">Signal</keyword>
<evidence type="ECO:0000313" key="3">
    <source>
        <dbReference type="Proteomes" id="UP000237682"/>
    </source>
</evidence>
<sequence length="139" mass="15555">MRLLGLAVLTVGLLCGPSARADEPGVPWYIEVDTYKGGVFSIRQEGKKQCHASLKKMLRRPLTRREQKEQDNDRGIRNKFADAHGCIAYDSRPGPAGVDTSGPYKVCHMPPCCLWAPQVYKEYKGYSVRKVECAQVIID</sequence>
<dbReference type="EMBL" id="PUEJ01000005">
    <property type="protein sequence ID" value="PRH86559.1"/>
    <property type="molecule type" value="Genomic_DNA"/>
</dbReference>
<proteinExistence type="predicted"/>
<reference evidence="2 3" key="1">
    <citation type="submission" date="2018-02" db="EMBL/GenBank/DDBJ databases">
        <title>Whole genome sequencing of endophytic bacterium.</title>
        <authorList>
            <person name="Eedara R."/>
            <person name="Podile A.R."/>
        </authorList>
    </citation>
    <scope>NUCLEOTIDE SEQUENCE [LARGE SCALE GENOMIC DNA]</scope>
    <source>
        <strain evidence="2 3">RP1T</strain>
    </source>
</reference>
<dbReference type="AlphaFoldDB" id="A0A2S9QB37"/>
<name>A0A2S9QB37_9HYPH</name>
<feature type="chain" id="PRO_5015498552" evidence="1">
    <location>
        <begin position="22"/>
        <end position="139"/>
    </location>
</feature>